<dbReference type="GO" id="GO:0004326">
    <property type="term" value="F:tetrahydrofolylpolyglutamate synthase activity"/>
    <property type="evidence" value="ECO:0007669"/>
    <property type="project" value="InterPro"/>
</dbReference>
<dbReference type="PANTHER" id="PTHR11136">
    <property type="entry name" value="FOLYLPOLYGLUTAMATE SYNTHASE-RELATED"/>
    <property type="match status" value="1"/>
</dbReference>
<keyword evidence="4" id="KW-0067">ATP-binding</keyword>
<keyword evidence="2" id="KW-0436">Ligase</keyword>
<comment type="caution">
    <text evidence="5">The sequence shown here is derived from an EMBL/GenBank/DDBJ whole genome shotgun (WGS) entry which is preliminary data.</text>
</comment>
<dbReference type="Proteomes" id="UP000274315">
    <property type="component" value="Unassembled WGS sequence"/>
</dbReference>
<evidence type="ECO:0000313" key="6">
    <source>
        <dbReference type="Proteomes" id="UP000274315"/>
    </source>
</evidence>
<organism evidence="5 6">
    <name type="scientific">Pseudomonas syringae pv. aptata</name>
    <dbReference type="NCBI Taxonomy" id="83167"/>
    <lineage>
        <taxon>Bacteria</taxon>
        <taxon>Pseudomonadati</taxon>
        <taxon>Pseudomonadota</taxon>
        <taxon>Gammaproteobacteria</taxon>
        <taxon>Pseudomonadales</taxon>
        <taxon>Pseudomonadaceae</taxon>
        <taxon>Pseudomonas</taxon>
        <taxon>Pseudomonas syringae</taxon>
    </lineage>
</organism>
<dbReference type="GO" id="GO:0005737">
    <property type="term" value="C:cytoplasm"/>
    <property type="evidence" value="ECO:0007669"/>
    <property type="project" value="TreeGrafter"/>
</dbReference>
<accession>A0A3M5W8D0</accession>
<dbReference type="AlphaFoldDB" id="A0A3M5W8D0"/>
<comment type="similarity">
    <text evidence="1">Belongs to the folylpolyglutamate synthase family.</text>
</comment>
<evidence type="ECO:0000256" key="4">
    <source>
        <dbReference type="ARBA" id="ARBA00022840"/>
    </source>
</evidence>
<name>A0A3M5W8D0_PSEAP</name>
<evidence type="ECO:0000256" key="1">
    <source>
        <dbReference type="ARBA" id="ARBA00008276"/>
    </source>
</evidence>
<dbReference type="EMBL" id="RBUF01000810">
    <property type="protein sequence ID" value="RMU66792.1"/>
    <property type="molecule type" value="Genomic_DNA"/>
</dbReference>
<feature type="non-terminal residue" evidence="5">
    <location>
        <position position="83"/>
    </location>
</feature>
<keyword evidence="3" id="KW-0547">Nucleotide-binding</keyword>
<feature type="non-terminal residue" evidence="5">
    <location>
        <position position="1"/>
    </location>
</feature>
<dbReference type="GO" id="GO:0008841">
    <property type="term" value="F:dihydrofolate synthase activity"/>
    <property type="evidence" value="ECO:0007669"/>
    <property type="project" value="TreeGrafter"/>
</dbReference>
<proteinExistence type="inferred from homology"/>
<evidence type="ECO:0000256" key="2">
    <source>
        <dbReference type="ARBA" id="ARBA00022598"/>
    </source>
</evidence>
<dbReference type="GO" id="GO:0005524">
    <property type="term" value="F:ATP binding"/>
    <property type="evidence" value="ECO:0007669"/>
    <property type="project" value="UniProtKB-KW"/>
</dbReference>
<sequence length="83" mass="8782">DLALVTSIGVDHAEYLGDTRESVAFEKAGIFRAGCPALCGDPAPPEPLLAKARELGCPLLLRGRDFDLSIGDDSWGWRGVAQG</sequence>
<evidence type="ECO:0000256" key="3">
    <source>
        <dbReference type="ARBA" id="ARBA00022741"/>
    </source>
</evidence>
<dbReference type="PANTHER" id="PTHR11136:SF0">
    <property type="entry name" value="DIHYDROFOLATE SYNTHETASE-RELATED"/>
    <property type="match status" value="1"/>
</dbReference>
<gene>
    <name evidence="5" type="ORF">ALP24_04437</name>
</gene>
<dbReference type="InterPro" id="IPR036565">
    <property type="entry name" value="Mur-like_cat_sf"/>
</dbReference>
<evidence type="ECO:0000313" key="5">
    <source>
        <dbReference type="EMBL" id="RMU66792.1"/>
    </source>
</evidence>
<dbReference type="SUPFAM" id="SSF53623">
    <property type="entry name" value="MurD-like peptide ligases, catalytic domain"/>
    <property type="match status" value="1"/>
</dbReference>
<dbReference type="InterPro" id="IPR001645">
    <property type="entry name" value="Folylpolyglutamate_synth"/>
</dbReference>
<reference evidence="5 6" key="1">
    <citation type="submission" date="2018-08" db="EMBL/GenBank/DDBJ databases">
        <title>Recombination of ecologically and evolutionarily significant loci maintains genetic cohesion in the Pseudomonas syringae species complex.</title>
        <authorList>
            <person name="Dillon M."/>
            <person name="Thakur S."/>
            <person name="Almeida R.N.D."/>
            <person name="Weir B.S."/>
            <person name="Guttman D.S."/>
        </authorList>
    </citation>
    <scope>NUCLEOTIDE SEQUENCE [LARGE SCALE GENOMIC DNA]</scope>
    <source>
        <strain evidence="5 6">ICMP 11935</strain>
    </source>
</reference>
<dbReference type="Gene3D" id="3.40.1190.10">
    <property type="entry name" value="Mur-like, catalytic domain"/>
    <property type="match status" value="1"/>
</dbReference>
<protein>
    <submittedName>
        <fullName evidence="5">Folylpolyglutamate synthase/dihydrofolate synthase</fullName>
    </submittedName>
</protein>